<accession>A0A0L1JEA8</accession>
<sequence>MDRLSERSTPNDTISDMQDYPPKTEEVWEEVTHDAVFGEISEEGPNYRNVGFFGTVILMMKTQIGLGVLSIPTAFDTLGIVPGVIVLCAVAVITTWSAYVVGTFKLRHREIYGIDDAGALILGPIGRVILATAFCLYYIFNAASGILGISIGFNAVSTHALCTAIFVVIAAIPGFLFSSIRTLGKITWLAWIGLPCILTAILIVTVAVGVQDRPAAAPPGVWVSDFKVVNTPGFTQGISAVSVIVFAFSGTPGFFSIVSEMREPRQFTKAVMACQAGVTLIYIIIGVVVYYYCGSYVSSPALGSAGGTVKKISYGFALPGLIVTLTIVSHIPAKYIFLHLLRGSKHLTRNTPTHWICWLSCTFGIAVIAYIIASVIPVFDSLVSLIGALLGPLMCFQTMGGMWLYDNWGNTARTKKWYGMVCFSIFVIASGTFLMVAGTYGSVVGIIDTYNSSGGSAAFSCADNSNSV</sequence>
<dbReference type="GeneID" id="26803904"/>
<feature type="transmembrane region" description="Helical" evidence="7">
    <location>
        <begin position="119"/>
        <end position="140"/>
    </location>
</feature>
<evidence type="ECO:0000256" key="4">
    <source>
        <dbReference type="ARBA" id="ARBA00022989"/>
    </source>
</evidence>
<feature type="domain" description="Amino acid transporter transmembrane" evidence="8">
    <location>
        <begin position="52"/>
        <end position="443"/>
    </location>
</feature>
<dbReference type="PANTHER" id="PTHR22950:SF683">
    <property type="entry name" value="AMINO ACID TRANSPORTER (EUROFUNG)"/>
    <property type="match status" value="1"/>
</dbReference>
<dbReference type="AlphaFoldDB" id="A0A0L1JEA8"/>
<feature type="transmembrane region" description="Helical" evidence="7">
    <location>
        <begin position="50"/>
        <end position="71"/>
    </location>
</feature>
<proteinExistence type="inferred from homology"/>
<dbReference type="EMBL" id="JNOM01000019">
    <property type="protein sequence ID" value="KNG90125.1"/>
    <property type="molecule type" value="Genomic_DNA"/>
</dbReference>
<dbReference type="STRING" id="1509407.A0A0L1JEA8"/>
<evidence type="ECO:0000256" key="2">
    <source>
        <dbReference type="ARBA" id="ARBA00008066"/>
    </source>
</evidence>
<dbReference type="Gene3D" id="1.20.1740.10">
    <property type="entry name" value="Amino acid/polyamine transporter I"/>
    <property type="match status" value="1"/>
</dbReference>
<dbReference type="PANTHER" id="PTHR22950">
    <property type="entry name" value="AMINO ACID TRANSPORTER"/>
    <property type="match status" value="1"/>
</dbReference>
<dbReference type="FunFam" id="1.20.1740.10:FF:000039">
    <property type="entry name" value="Neutral amino acid transporter (Eurofung)"/>
    <property type="match status" value="1"/>
</dbReference>
<evidence type="ECO:0000256" key="7">
    <source>
        <dbReference type="SAM" id="Phobius"/>
    </source>
</evidence>
<dbReference type="Proteomes" id="UP000037505">
    <property type="component" value="Unassembled WGS sequence"/>
</dbReference>
<dbReference type="InterPro" id="IPR013057">
    <property type="entry name" value="AA_transpt_TM"/>
</dbReference>
<keyword evidence="5 7" id="KW-0472">Membrane</keyword>
<reference evidence="9 10" key="1">
    <citation type="submission" date="2014-06" db="EMBL/GenBank/DDBJ databases">
        <title>The Genome of the Aflatoxigenic Filamentous Fungus Aspergillus nomius.</title>
        <authorList>
            <person name="Moore M.G."/>
            <person name="Shannon B.M."/>
            <person name="Brian M.M."/>
        </authorList>
    </citation>
    <scope>NUCLEOTIDE SEQUENCE [LARGE SCALE GENOMIC DNA]</scope>
    <source>
        <strain evidence="9 10">NRRL 13137</strain>
    </source>
</reference>
<dbReference type="RefSeq" id="XP_015411048.1">
    <property type="nucleotide sequence ID" value="XM_015547357.1"/>
</dbReference>
<feature type="transmembrane region" description="Helical" evidence="7">
    <location>
        <begin position="354"/>
        <end position="376"/>
    </location>
</feature>
<comment type="subcellular location">
    <subcellularLocation>
        <location evidence="1">Membrane</location>
        <topology evidence="1">Multi-pass membrane protein</topology>
    </subcellularLocation>
</comment>
<feature type="compositionally biased region" description="Polar residues" evidence="6">
    <location>
        <begin position="7"/>
        <end position="16"/>
    </location>
</feature>
<evidence type="ECO:0000256" key="1">
    <source>
        <dbReference type="ARBA" id="ARBA00004141"/>
    </source>
</evidence>
<evidence type="ECO:0000256" key="3">
    <source>
        <dbReference type="ARBA" id="ARBA00022692"/>
    </source>
</evidence>
<feature type="transmembrane region" description="Helical" evidence="7">
    <location>
        <begin position="146"/>
        <end position="176"/>
    </location>
</feature>
<comment type="caution">
    <text evidence="9">The sequence shown here is derived from an EMBL/GenBank/DDBJ whole genome shotgun (WGS) entry which is preliminary data.</text>
</comment>
<feature type="transmembrane region" description="Helical" evidence="7">
    <location>
        <begin position="77"/>
        <end position="99"/>
    </location>
</feature>
<evidence type="ECO:0000313" key="9">
    <source>
        <dbReference type="EMBL" id="KNG90125.1"/>
    </source>
</evidence>
<evidence type="ECO:0000259" key="8">
    <source>
        <dbReference type="Pfam" id="PF01490"/>
    </source>
</evidence>
<organism evidence="9 10">
    <name type="scientific">Aspergillus nomiae NRRL (strain ATCC 15546 / NRRL 13137 / CBS 260.88 / M93)</name>
    <dbReference type="NCBI Taxonomy" id="1509407"/>
    <lineage>
        <taxon>Eukaryota</taxon>
        <taxon>Fungi</taxon>
        <taxon>Dikarya</taxon>
        <taxon>Ascomycota</taxon>
        <taxon>Pezizomycotina</taxon>
        <taxon>Eurotiomycetes</taxon>
        <taxon>Eurotiomycetidae</taxon>
        <taxon>Eurotiales</taxon>
        <taxon>Aspergillaceae</taxon>
        <taxon>Aspergillus</taxon>
        <taxon>Aspergillus subgen. Circumdati</taxon>
    </lineage>
</organism>
<dbReference type="GO" id="GO:0016020">
    <property type="term" value="C:membrane"/>
    <property type="evidence" value="ECO:0007669"/>
    <property type="project" value="UniProtKB-SubCell"/>
</dbReference>
<keyword evidence="3 7" id="KW-0812">Transmembrane</keyword>
<evidence type="ECO:0000256" key="5">
    <source>
        <dbReference type="ARBA" id="ARBA00023136"/>
    </source>
</evidence>
<dbReference type="Pfam" id="PF01490">
    <property type="entry name" value="Aa_trans"/>
    <property type="match status" value="1"/>
</dbReference>
<comment type="similarity">
    <text evidence="2">Belongs to the amino acid/polyamine transporter 2 family.</text>
</comment>
<feature type="transmembrane region" description="Helical" evidence="7">
    <location>
        <begin position="382"/>
        <end position="405"/>
    </location>
</feature>
<keyword evidence="10" id="KW-1185">Reference proteome</keyword>
<protein>
    <submittedName>
        <fullName evidence="9">Putative amino acid transporter (Mtr)</fullName>
    </submittedName>
</protein>
<name>A0A0L1JEA8_ASPN3</name>
<feature type="transmembrane region" description="Helical" evidence="7">
    <location>
        <begin position="188"/>
        <end position="210"/>
    </location>
</feature>
<feature type="transmembrane region" description="Helical" evidence="7">
    <location>
        <begin position="237"/>
        <end position="258"/>
    </location>
</feature>
<dbReference type="OrthoDB" id="40134at2759"/>
<feature type="transmembrane region" description="Helical" evidence="7">
    <location>
        <begin position="417"/>
        <end position="440"/>
    </location>
</feature>
<dbReference type="GO" id="GO:0015179">
    <property type="term" value="F:L-amino acid transmembrane transporter activity"/>
    <property type="evidence" value="ECO:0007669"/>
    <property type="project" value="TreeGrafter"/>
</dbReference>
<keyword evidence="4 7" id="KW-1133">Transmembrane helix</keyword>
<feature type="region of interest" description="Disordered" evidence="6">
    <location>
        <begin position="1"/>
        <end position="21"/>
    </location>
</feature>
<feature type="transmembrane region" description="Helical" evidence="7">
    <location>
        <begin position="312"/>
        <end position="333"/>
    </location>
</feature>
<feature type="transmembrane region" description="Helical" evidence="7">
    <location>
        <begin position="270"/>
        <end position="292"/>
    </location>
</feature>
<evidence type="ECO:0000256" key="6">
    <source>
        <dbReference type="SAM" id="MobiDB-lite"/>
    </source>
</evidence>
<evidence type="ECO:0000313" key="10">
    <source>
        <dbReference type="Proteomes" id="UP000037505"/>
    </source>
</evidence>
<gene>
    <name evidence="9" type="ORF">ANOM_002100</name>
</gene>